<feature type="transmembrane region" description="Helical" evidence="1">
    <location>
        <begin position="203"/>
        <end position="222"/>
    </location>
</feature>
<feature type="transmembrane region" description="Helical" evidence="1">
    <location>
        <begin position="164"/>
        <end position="183"/>
    </location>
</feature>
<feature type="transmembrane region" description="Helical" evidence="1">
    <location>
        <begin position="34"/>
        <end position="52"/>
    </location>
</feature>
<protein>
    <recommendedName>
        <fullName evidence="4">O-antigen polysaccharide polymerase Wzy</fullName>
    </recommendedName>
</protein>
<feature type="transmembrane region" description="Helical" evidence="1">
    <location>
        <begin position="125"/>
        <end position="143"/>
    </location>
</feature>
<keyword evidence="1" id="KW-0472">Membrane</keyword>
<feature type="transmembrane region" description="Helical" evidence="1">
    <location>
        <begin position="277"/>
        <end position="296"/>
    </location>
</feature>
<comment type="caution">
    <text evidence="2">The sequence shown here is derived from an EMBL/GenBank/DDBJ whole genome shotgun (WGS) entry which is preliminary data.</text>
</comment>
<organism evidence="2 3">
    <name type="scientific">Paracidobacterium acidisoli</name>
    <dbReference type="NCBI Taxonomy" id="2303751"/>
    <lineage>
        <taxon>Bacteria</taxon>
        <taxon>Pseudomonadati</taxon>
        <taxon>Acidobacteriota</taxon>
        <taxon>Terriglobia</taxon>
        <taxon>Terriglobales</taxon>
        <taxon>Acidobacteriaceae</taxon>
        <taxon>Paracidobacterium</taxon>
    </lineage>
</organism>
<feature type="transmembrane region" description="Helical" evidence="1">
    <location>
        <begin position="406"/>
        <end position="429"/>
    </location>
</feature>
<feature type="transmembrane region" description="Helical" evidence="1">
    <location>
        <begin position="85"/>
        <end position="105"/>
    </location>
</feature>
<gene>
    <name evidence="2" type="ORF">D0Y96_05140</name>
</gene>
<evidence type="ECO:0000313" key="3">
    <source>
        <dbReference type="Proteomes" id="UP000264702"/>
    </source>
</evidence>
<evidence type="ECO:0008006" key="4">
    <source>
        <dbReference type="Google" id="ProtNLM"/>
    </source>
</evidence>
<accession>A0A372IRZ4</accession>
<keyword evidence="1" id="KW-1133">Transmembrane helix</keyword>
<feature type="transmembrane region" description="Helical" evidence="1">
    <location>
        <begin position="466"/>
        <end position="490"/>
    </location>
</feature>
<reference evidence="2 3" key="1">
    <citation type="submission" date="2018-08" db="EMBL/GenBank/DDBJ databases">
        <title>Acidipila sp. 4G-K13, an acidobacterium isolated from forest soil.</title>
        <authorList>
            <person name="Gao Z.-H."/>
            <person name="Qiu L.-H."/>
        </authorList>
    </citation>
    <scope>NUCLEOTIDE SEQUENCE [LARGE SCALE GENOMIC DNA]</scope>
    <source>
        <strain evidence="2 3">4G-K13</strain>
    </source>
</reference>
<dbReference type="Proteomes" id="UP000264702">
    <property type="component" value="Unassembled WGS sequence"/>
</dbReference>
<dbReference type="RefSeq" id="WP_147324915.1">
    <property type="nucleotide sequence ID" value="NZ_QVQT02000002.1"/>
</dbReference>
<dbReference type="AlphaFoldDB" id="A0A372IRZ4"/>
<dbReference type="OrthoDB" id="118432at2"/>
<name>A0A372IRZ4_9BACT</name>
<proteinExistence type="predicted"/>
<feature type="transmembrane region" description="Helical" evidence="1">
    <location>
        <begin position="229"/>
        <end position="245"/>
    </location>
</feature>
<dbReference type="EMBL" id="QVQT01000002">
    <property type="protein sequence ID" value="RFU17529.1"/>
    <property type="molecule type" value="Genomic_DNA"/>
</dbReference>
<feature type="transmembrane region" description="Helical" evidence="1">
    <location>
        <begin position="58"/>
        <end position="78"/>
    </location>
</feature>
<evidence type="ECO:0000313" key="2">
    <source>
        <dbReference type="EMBL" id="RFU17529.1"/>
    </source>
</evidence>
<keyword evidence="3" id="KW-1185">Reference proteome</keyword>
<evidence type="ECO:0000256" key="1">
    <source>
        <dbReference type="SAM" id="Phobius"/>
    </source>
</evidence>
<feature type="transmembrane region" description="Helical" evidence="1">
    <location>
        <begin position="251"/>
        <end position="268"/>
    </location>
</feature>
<feature type="transmembrane region" description="Helical" evidence="1">
    <location>
        <begin position="441"/>
        <end position="460"/>
    </location>
</feature>
<keyword evidence="1" id="KW-0812">Transmembrane</keyword>
<sequence length="497" mass="55018">MSSMQIARPAYSMEARLQPPRALGEVFPPRRQRYILHLPLCLFLAAILSWIMPVEPMMVFACVVGSAISIYIAADWLLRRGPLRLSMAYTLALLFGYCLGTMNTWLTVPRGSFTLAELYNRDPAVLSRGVSSVLLAAGILLAVGELYEHPVFGEDFRITIDGEVYCFILVATMLIFAGFLTKRLTIGGISASVSGRVSPISELLLWLFFPLVAFAVSAFLATPRGLKKIVLGAISILLLLLLTTQTRRDQIYTGFLIVFAVRLSGYRVRGSLLKKTVLLFMLMFIVVMGTLSFELLRSIGGYGLVQEASIGERLSEAGKMIEEGTALSTALDMTRRNVTKRTFVLTFYADLLEASTHNTPAHGADLISQFEEALPHALFPEKTFLVEELLANQQFGMNNNDQPNSLITAGALDFGLLGAVFYPLLLIYLLRRFVEIAGRFIPNRLAVLFIALNALFLSLQTEDGPLSLVIMMRDSIILTVVLILFSSLFASRFRSRA</sequence>